<comment type="caution">
    <text evidence="7">The sequence shown here is derived from an EMBL/GenBank/DDBJ whole genome shotgun (WGS) entry which is preliminary data.</text>
</comment>
<feature type="transmembrane region" description="Helical" evidence="5">
    <location>
        <begin position="133"/>
        <end position="152"/>
    </location>
</feature>
<dbReference type="EMBL" id="CAKKNT010000031">
    <property type="protein sequence ID" value="CAH0419290.1"/>
    <property type="molecule type" value="Genomic_DNA"/>
</dbReference>
<dbReference type="Proteomes" id="UP000789719">
    <property type="component" value="Unassembled WGS sequence"/>
</dbReference>
<feature type="transmembrane region" description="Helical" evidence="5">
    <location>
        <begin position="296"/>
        <end position="316"/>
    </location>
</feature>
<evidence type="ECO:0000259" key="6">
    <source>
        <dbReference type="Pfam" id="PF13515"/>
    </source>
</evidence>
<keyword evidence="4 5" id="KW-0472">Membrane</keyword>
<feature type="transmembrane region" description="Helical" evidence="5">
    <location>
        <begin position="31"/>
        <end position="48"/>
    </location>
</feature>
<evidence type="ECO:0000256" key="4">
    <source>
        <dbReference type="ARBA" id="ARBA00023136"/>
    </source>
</evidence>
<dbReference type="InterPro" id="IPR049453">
    <property type="entry name" value="Memb_transporter_dom"/>
</dbReference>
<keyword evidence="3 5" id="KW-1133">Transmembrane helix</keyword>
<feature type="transmembrane region" description="Helical" evidence="5">
    <location>
        <begin position="173"/>
        <end position="193"/>
    </location>
</feature>
<feature type="domain" description="Integral membrane bound transporter" evidence="6">
    <location>
        <begin position="186"/>
        <end position="311"/>
    </location>
</feature>
<keyword evidence="2 5" id="KW-0812">Transmembrane</keyword>
<feature type="transmembrane region" description="Helical" evidence="5">
    <location>
        <begin position="272"/>
        <end position="290"/>
    </location>
</feature>
<protein>
    <recommendedName>
        <fullName evidence="6">Integral membrane bound transporter domain-containing protein</fullName>
    </recommendedName>
</protein>
<feature type="transmembrane region" description="Helical" evidence="5">
    <location>
        <begin position="223"/>
        <end position="241"/>
    </location>
</feature>
<comment type="subcellular location">
    <subcellularLocation>
        <location evidence="1">Membrane</location>
        <topology evidence="1">Multi-pass membrane protein</topology>
    </subcellularLocation>
</comment>
<evidence type="ECO:0000313" key="8">
    <source>
        <dbReference type="Proteomes" id="UP000789719"/>
    </source>
</evidence>
<feature type="transmembrane region" description="Helical" evidence="5">
    <location>
        <begin position="55"/>
        <end position="74"/>
    </location>
</feature>
<dbReference type="Pfam" id="PF13515">
    <property type="entry name" value="FUSC_2"/>
    <property type="match status" value="1"/>
</dbReference>
<evidence type="ECO:0000256" key="5">
    <source>
        <dbReference type="SAM" id="Phobius"/>
    </source>
</evidence>
<evidence type="ECO:0000256" key="1">
    <source>
        <dbReference type="ARBA" id="ARBA00004141"/>
    </source>
</evidence>
<evidence type="ECO:0000256" key="3">
    <source>
        <dbReference type="ARBA" id="ARBA00022989"/>
    </source>
</evidence>
<proteinExistence type="predicted"/>
<sequence>MFTKASFAHAGFGMLNIAFPLIIGFLLHNNWLGVMGAFGTLLFMYYVPANAEKTFSQMILVSFIGVISFPISAVMSTVPWLSLLWIGLLAYVVQYVLTGNKFIGPGAFFLMIINGMLSSLHRYPFEQVITMSMWAYIGVATSLILGILEALIMREEHFTFKLHFNFQAADLQIATKSLIYGVFGFIANFIGFSLHFPNYYWMLIGSVAVLQAENIIHARQRQMQYVGGAIIGCALSLLAYLYIHDELILAILAILCLGIICITISHNYMIGNFFTTPVALLLFKCAVPTLPDSLVGFRIISLVIGTVIGLLGILYFDHLMKKQKVTTMLEDSLD</sequence>
<feature type="transmembrane region" description="Helical" evidence="5">
    <location>
        <begin position="247"/>
        <end position="265"/>
    </location>
</feature>
<evidence type="ECO:0000313" key="7">
    <source>
        <dbReference type="EMBL" id="CAH0419290.1"/>
    </source>
</evidence>
<gene>
    <name evidence="7" type="ORF">WGH24286_01738</name>
</gene>
<accession>A0ABN8BR46</accession>
<feature type="transmembrane region" description="Helical" evidence="5">
    <location>
        <begin position="102"/>
        <end position="121"/>
    </location>
</feature>
<dbReference type="RefSeq" id="WP_230099329.1">
    <property type="nucleotide sequence ID" value="NZ_CAKKNT010000031.1"/>
</dbReference>
<name>A0ABN8BR46_9LACO</name>
<reference evidence="7 8" key="1">
    <citation type="submission" date="2021-11" db="EMBL/GenBank/DDBJ databases">
        <authorList>
            <person name="Depoorter E."/>
        </authorList>
    </citation>
    <scope>NUCLEOTIDE SEQUENCE [LARGE SCALE GENOMIC DNA]</scope>
    <source>
        <strain evidence="7 8">LMG 24286</strain>
    </source>
</reference>
<keyword evidence="8" id="KW-1185">Reference proteome</keyword>
<feature type="transmembrane region" description="Helical" evidence="5">
    <location>
        <begin position="7"/>
        <end position="25"/>
    </location>
</feature>
<organism evidence="7 8">
    <name type="scientific">Periweissella ghanensis</name>
    <dbReference type="NCBI Taxonomy" id="467997"/>
    <lineage>
        <taxon>Bacteria</taxon>
        <taxon>Bacillati</taxon>
        <taxon>Bacillota</taxon>
        <taxon>Bacilli</taxon>
        <taxon>Lactobacillales</taxon>
        <taxon>Lactobacillaceae</taxon>
        <taxon>Periweissella</taxon>
    </lineage>
</organism>
<evidence type="ECO:0000256" key="2">
    <source>
        <dbReference type="ARBA" id="ARBA00022692"/>
    </source>
</evidence>